<feature type="domain" description="Laminin EGF-like" evidence="21">
    <location>
        <begin position="707"/>
        <end position="759"/>
    </location>
</feature>
<feature type="domain" description="Fibronectin type-III" evidence="22">
    <location>
        <begin position="1258"/>
        <end position="1374"/>
    </location>
</feature>
<feature type="domain" description="Laminin EGF-like" evidence="21">
    <location>
        <begin position="913"/>
        <end position="963"/>
    </location>
</feature>
<evidence type="ECO:0000256" key="12">
    <source>
        <dbReference type="ARBA" id="ARBA00023180"/>
    </source>
</evidence>
<dbReference type="InterPro" id="IPR013320">
    <property type="entry name" value="ConA-like_dom_sf"/>
</dbReference>
<keyword evidence="7" id="KW-0677">Repeat</keyword>
<reference evidence="24" key="1">
    <citation type="submission" date="2020-11" db="EMBL/GenBank/DDBJ databases">
        <title>Gallus gallus (Chicken) genome, bGalGal1, GRCg7b, maternal haplotype autosomes + Z &amp; W.</title>
        <authorList>
            <person name="Warren W."/>
            <person name="Formenti G."/>
            <person name="Fedrigo O."/>
            <person name="Haase B."/>
            <person name="Mountcastle J."/>
            <person name="Balacco J."/>
            <person name="Tracey A."/>
            <person name="Schneider V."/>
            <person name="Okimoto R."/>
            <person name="Cheng H."/>
            <person name="Hawken R."/>
            <person name="Howe K."/>
            <person name="Jarvis E.D."/>
        </authorList>
    </citation>
    <scope>NUCLEOTIDE SEQUENCE [LARGE SCALE GENOMIC DNA]</scope>
    <source>
        <strain evidence="24">Broiler</strain>
    </source>
</reference>
<dbReference type="PROSITE" id="PS51117">
    <property type="entry name" value="LAMININ_NTER"/>
    <property type="match status" value="1"/>
</dbReference>
<feature type="domain" description="Laminin EGF-like" evidence="21">
    <location>
        <begin position="760"/>
        <end position="807"/>
    </location>
</feature>
<dbReference type="FunFam" id="2.10.25.10:FF:000094">
    <property type="entry name" value="Laminin subunit alpha-2"/>
    <property type="match status" value="1"/>
</dbReference>
<keyword evidence="2" id="KW-1003">Cell membrane</keyword>
<feature type="disulfide bond" evidence="19">
    <location>
        <begin position="1036"/>
        <end position="1045"/>
    </location>
</feature>
<dbReference type="PROSITE" id="PS51257">
    <property type="entry name" value="PROKAR_LIPOPROTEIN"/>
    <property type="match status" value="1"/>
</dbReference>
<keyword evidence="5" id="KW-0812">Transmembrane</keyword>
<dbReference type="FunFam" id="2.60.120.260:FF:000069">
    <property type="entry name" value="Usherin"/>
    <property type="match status" value="1"/>
</dbReference>
<dbReference type="GO" id="GO:0007605">
    <property type="term" value="P:sensory perception of sound"/>
    <property type="evidence" value="ECO:0007669"/>
    <property type="project" value="UniProtKB-KW"/>
</dbReference>
<dbReference type="GO" id="GO:0007601">
    <property type="term" value="P:visual perception"/>
    <property type="evidence" value="ECO:0007669"/>
    <property type="project" value="UniProtKB-KW"/>
</dbReference>
<dbReference type="FunFam" id="2.10.25.10:FF:000224">
    <property type="entry name" value="Usherin"/>
    <property type="match status" value="1"/>
</dbReference>
<name>A0A8V0YNW7_CHICK</name>
<evidence type="ECO:0000256" key="3">
    <source>
        <dbReference type="ARBA" id="ARBA00022525"/>
    </source>
</evidence>
<dbReference type="FunFam" id="2.10.25.10:FF:000412">
    <property type="entry name" value="Usherin"/>
    <property type="match status" value="1"/>
</dbReference>
<dbReference type="Pfam" id="PF00055">
    <property type="entry name" value="Laminin_N"/>
    <property type="match status" value="1"/>
</dbReference>
<dbReference type="InterPro" id="IPR003961">
    <property type="entry name" value="FN3_dom"/>
</dbReference>
<feature type="disulfide bond" evidence="19">
    <location>
        <begin position="830"/>
        <end position="839"/>
    </location>
</feature>
<feature type="disulfide bond" evidence="19">
    <location>
        <begin position="730"/>
        <end position="739"/>
    </location>
</feature>
<reference evidence="24" key="2">
    <citation type="submission" date="2025-08" db="UniProtKB">
        <authorList>
            <consortium name="Ensembl"/>
        </authorList>
    </citation>
    <scope>IDENTIFICATION</scope>
    <source>
        <strain evidence="24">broiler</strain>
    </source>
</reference>
<dbReference type="SUPFAM" id="SSF57196">
    <property type="entry name" value="EGF/Laminin"/>
    <property type="match status" value="9"/>
</dbReference>
<dbReference type="GO" id="GO:0060171">
    <property type="term" value="C:stereocilium membrane"/>
    <property type="evidence" value="ECO:0007669"/>
    <property type="project" value="UniProtKB-SubCell"/>
</dbReference>
<sequence>MDALIRRSFFVNMNCWALSLSCRFLFHAIETLILTYYDSFVLVSSQGHFPRLENVGAFKNVSTVPTQATCGLPDRSTFCHSSVAAESIMSCTQRFCVQECPYRSSPPSYRLLFPEGLGTCVTEDKKDLPPGSFSNASSFIFHNQKDCFSTPPLLRLSASFTLTVWLKPEQEGVMCVIEKAIDGQTVFKLTISEKETMFYYRTVNGLQPPIKIMTLGRILVKKWIHLSVQVHHSRISFFLNGWEDDSTPFDSRILVGTVADTNADGTLKIGQSFTGLEQFVGRMQDFRFYPVALTNRDILEVFSGRFPHLHTQSECRCPGSHPRVHPLIQRYCIPNGADDTTNDRVLRLDAEAHPLYYINDDDIGTTWISSVFANAAGLDHGVSITIDLQNGQYQVFYIILQFFSPHPEAIRIERKKRDDLNWEDWQYFAKNCSIFGMDNNGSLEKPDSVNCLQLPSFTPYSYGNLTFSVLTPEPNHRPGYNDFYNTPSLQEFVKATQVRIHMRGQYHTNESWVNFRHRYYGVNEVTVSGRCNCHGHADNCDTAMEPYRCLCIKESYTEGSNCDRCLPLYNDKPFRPGDQVHAYNCKPCQCYSHAVSCHYDLEMDPFPQEYYRGSGGVCDNCQHNTTGRNCELCKDFHYRQAGADLSAIDVCKPCDCYATGTKNKSLLCDNIGGQCNCKRHVSGRQCNQCQEGFYNLQQSNPDGCSPCNCNTSGTVNGDITCHQNSGQCKCKANVIGPRCDSCNFGFKALRYSNEDGCEPCWCNSHGSVNQFCNPLTGQCNCKEQVKGLLCDTCVDNFYGLDVTGCKACECNIAGSFAGTVCDARTGQCACKPNIGGRQCNECLDGYHRIQVNHSFVCLPCDCDKAGTVNGSLLCDKSTGQCPCKAGVIGLQCNQCMLHTYNLSMRNLLGCQRCDCDAKGTLAGTVCDHVSGQCVCLPHRQGRRCNECKPGFYFSPSSVTGCLPCLCHTAGSVNQVCDKLTGQCICQDVSVTGRTCERCKEHHFGFDSVTGRCQHCNCHPAGAISGTCHLVTGQCVCKQFVTGLKCDNCVPNASNLDVHNLFGCSKTPFQQPPPTGEVLNSSAISLSWNSPDSPNSNRLIYLLYRDEAKIYTAEDYYPYSTHTFIDTALSPYTFYSYYVQASNIHGFTRSASVTYRTKSGTPTGSLHLNPVFPVSHHSALLYWTAPSNDSGPIEKYILTCTVLVDLQPCGQYEGLETSAIIWNLMPFTKYVFSVQACTSGGCLESQPVTVITAQAPPEGLKPPVIENISSTELSVEWSAPEKPNGIIIRYELYMRKKLKPFDDQPPPEIRVFQSSGWLSPQPVLESANENALAPPQTSTTVSDLEPFTEYEFYVLAVNMAGSVSSDWMSGRTAEAAPVFMPSPSVFPLSPYSLNVSWKKPEDNLSRGEVMGYSISLMTEQRFLPTFSQVLHIAEAHELSYIATGLKPYRTYNFTITLCNQIGCVTSEPGMGQTLAAAPRKFGAPHVEGINSTMVKISWNEPEELNGPSPTYQVERMDSSLATWSTEVAKGVRFPGNGYYRFASSTLPANAYFTGIKVKFKTKEPDGLIFFSASPGNQEEYIALQLRSGRPYFLFDPQGSAVAVTPTNDGGKEYNDNSWHQIIATRIQALGNITVDGQYTGSSSATSGSTIIGENTGVFVGGLPQGYAVVRRDEGMKMVIQKGFVGCLSDLFLKKKYTPYEYWESLNWQNAEEQNNVYHIWEGCPTVLSEGAHFLGKGFLELYSGVFSGGQEFEISFKFRTDQLNGLLLFVYNKDGPDFLAIELKSGILNVLLKTGIVFTQVDLWLGLSYCDGNWNKVTVNKEGSVVSASVNELREQTLEPNVQQLKVNSPVYIGGIPSEIQNIYKDLGSELGKVTTQSLSRFFRNFRHVQGCWTFCCPELKFLNL</sequence>
<dbReference type="FunFam" id="2.10.25.10:FF:000313">
    <property type="entry name" value="Usherin"/>
    <property type="match status" value="1"/>
</dbReference>
<evidence type="ECO:0000256" key="9">
    <source>
        <dbReference type="ARBA" id="ARBA00022989"/>
    </source>
</evidence>
<keyword evidence="13" id="KW-0966">Cell projection</keyword>
<dbReference type="Pfam" id="PF00053">
    <property type="entry name" value="EGF_laminin"/>
    <property type="match status" value="10"/>
</dbReference>
<feature type="domain" description="Laminin EGF-like" evidence="21">
    <location>
        <begin position="860"/>
        <end position="912"/>
    </location>
</feature>
<evidence type="ECO:0000313" key="24">
    <source>
        <dbReference type="Ensembl" id="ENSGALP00010022700.1"/>
    </source>
</evidence>
<feature type="disulfide bond" evidence="19">
    <location>
        <begin position="966"/>
        <end position="983"/>
    </location>
</feature>
<evidence type="ECO:0000256" key="15">
    <source>
        <dbReference type="ARBA" id="ARBA00023305"/>
    </source>
</evidence>
<dbReference type="Pfam" id="PF13385">
    <property type="entry name" value="Laminin_G_3"/>
    <property type="match status" value="1"/>
</dbReference>
<evidence type="ECO:0000256" key="18">
    <source>
        <dbReference type="ARBA" id="ARBA00072076"/>
    </source>
</evidence>
<evidence type="ECO:0000256" key="5">
    <source>
        <dbReference type="ARBA" id="ARBA00022692"/>
    </source>
</evidence>
<evidence type="ECO:0000256" key="7">
    <source>
        <dbReference type="ARBA" id="ARBA00022737"/>
    </source>
</evidence>
<feature type="domain" description="Fibronectin type-III" evidence="22">
    <location>
        <begin position="1071"/>
        <end position="1159"/>
    </location>
</feature>
<dbReference type="FunFam" id="2.10.25.10:FF:000275">
    <property type="entry name" value="usherin"/>
    <property type="match status" value="1"/>
</dbReference>
<dbReference type="InterPro" id="IPR050440">
    <property type="entry name" value="Laminin/Netrin_ECM"/>
</dbReference>
<dbReference type="SMART" id="SM00282">
    <property type="entry name" value="LamG"/>
    <property type="match status" value="2"/>
</dbReference>
<evidence type="ECO:0000259" key="22">
    <source>
        <dbReference type="PROSITE" id="PS50853"/>
    </source>
</evidence>
<keyword evidence="10" id="KW-0472">Membrane</keyword>
<feature type="domain" description="Laminin EGF-like" evidence="21">
    <location>
        <begin position="1015"/>
        <end position="1065"/>
    </location>
</feature>
<dbReference type="CDD" id="cd00055">
    <property type="entry name" value="EGF_Lam"/>
    <property type="match status" value="10"/>
</dbReference>
<feature type="disulfide bond" evidence="19">
    <location>
        <begin position="935"/>
        <end position="944"/>
    </location>
</feature>
<keyword evidence="15" id="KW-0844">Vision</keyword>
<proteinExistence type="predicted"/>
<dbReference type="InterPro" id="IPR002049">
    <property type="entry name" value="LE_dom"/>
</dbReference>
<keyword evidence="14 19" id="KW-0424">Laminin EGF-like domain</keyword>
<feature type="disulfide bond" evidence="19">
    <location>
        <begin position="998"/>
        <end position="1012"/>
    </location>
</feature>
<dbReference type="FunFam" id="2.60.120.200:FF:000125">
    <property type="entry name" value="Usherin"/>
    <property type="match status" value="1"/>
</dbReference>
<feature type="domain" description="Fibronectin type-III" evidence="22">
    <location>
        <begin position="1379"/>
        <end position="1478"/>
    </location>
</feature>
<dbReference type="Gene3D" id="2.60.40.10">
    <property type="entry name" value="Immunoglobulins"/>
    <property type="match status" value="4"/>
</dbReference>
<keyword evidence="4" id="KW-0716">Sensory transduction</keyword>
<feature type="domain" description="Laminin EGF-like" evidence="21">
    <location>
        <begin position="654"/>
        <end position="706"/>
    </location>
</feature>
<dbReference type="GO" id="GO:0048513">
    <property type="term" value="P:animal organ development"/>
    <property type="evidence" value="ECO:0007669"/>
    <property type="project" value="UniProtKB-ARBA"/>
</dbReference>
<dbReference type="FunFam" id="2.10.25.10:FF:000090">
    <property type="entry name" value="laminin subunit alpha"/>
    <property type="match status" value="3"/>
</dbReference>
<feature type="domain" description="Fibronectin type-III" evidence="22">
    <location>
        <begin position="1161"/>
        <end position="1257"/>
    </location>
</feature>
<dbReference type="SMART" id="SM00560">
    <property type="entry name" value="LamGL"/>
    <property type="match status" value="1"/>
</dbReference>
<dbReference type="SMART" id="SM00136">
    <property type="entry name" value="LamNT"/>
    <property type="match status" value="1"/>
</dbReference>
<evidence type="ECO:0000256" key="19">
    <source>
        <dbReference type="PROSITE-ProRule" id="PRU00460"/>
    </source>
</evidence>
<dbReference type="Proteomes" id="UP000000539">
    <property type="component" value="Chromosome 3"/>
</dbReference>
<comment type="caution">
    <text evidence="19">Lacks conserved residue(s) required for the propagation of feature annotation.</text>
</comment>
<evidence type="ECO:0000256" key="2">
    <source>
        <dbReference type="ARBA" id="ARBA00022475"/>
    </source>
</evidence>
<dbReference type="SUPFAM" id="SSF49265">
    <property type="entry name" value="Fibronectin type III"/>
    <property type="match status" value="4"/>
</dbReference>
<dbReference type="PANTHER" id="PTHR10574">
    <property type="entry name" value="NETRIN/LAMININ-RELATED"/>
    <property type="match status" value="1"/>
</dbReference>
<keyword evidence="12" id="KW-0325">Glycoprotein</keyword>
<evidence type="ECO:0000256" key="8">
    <source>
        <dbReference type="ARBA" id="ARBA00022740"/>
    </source>
</evidence>
<dbReference type="Pfam" id="PF00041">
    <property type="entry name" value="fn3"/>
    <property type="match status" value="3"/>
</dbReference>
<evidence type="ECO:0000256" key="1">
    <source>
        <dbReference type="ARBA" id="ARBA00004613"/>
    </source>
</evidence>
<comment type="subcellular location">
    <subcellularLocation>
        <location evidence="16">Cell projection</location>
        <location evidence="16">Stereocilium membrane</location>
        <topology evidence="16">Single-pass type I membrane protein</topology>
    </subcellularLocation>
    <subcellularLocation>
        <location evidence="1">Secreted</location>
    </subcellularLocation>
</comment>
<feature type="disulfide bond" evidence="19">
    <location>
        <begin position="762"/>
        <end position="779"/>
    </location>
</feature>
<gene>
    <name evidence="24" type="primary">USH2A</name>
</gene>
<dbReference type="CDD" id="cd00063">
    <property type="entry name" value="FN3"/>
    <property type="match status" value="5"/>
</dbReference>
<dbReference type="PANTHER" id="PTHR10574:SF274">
    <property type="entry name" value="USHERIN"/>
    <property type="match status" value="1"/>
</dbReference>
<evidence type="ECO:0000259" key="20">
    <source>
        <dbReference type="PROSITE" id="PS50025"/>
    </source>
</evidence>
<feature type="domain" description="Laminin N-terminal" evidence="23">
    <location>
        <begin position="284"/>
        <end position="530"/>
    </location>
</feature>
<dbReference type="GO" id="GO:0005576">
    <property type="term" value="C:extracellular region"/>
    <property type="evidence" value="ECO:0007669"/>
    <property type="project" value="UniProtKB-SubCell"/>
</dbReference>
<feature type="disulfide bond" evidence="19">
    <location>
        <begin position="677"/>
        <end position="686"/>
    </location>
</feature>
<keyword evidence="3" id="KW-0964">Secreted</keyword>
<keyword evidence="8" id="KW-1009">Hearing</keyword>
<feature type="disulfide bond" evidence="19">
    <location>
        <begin position="1017"/>
        <end position="1034"/>
    </location>
</feature>
<evidence type="ECO:0000256" key="16">
    <source>
        <dbReference type="ARBA" id="ARBA00060418"/>
    </source>
</evidence>
<dbReference type="InterPro" id="IPR008211">
    <property type="entry name" value="Laminin_N"/>
</dbReference>
<evidence type="ECO:0000259" key="21">
    <source>
        <dbReference type="PROSITE" id="PS50027"/>
    </source>
</evidence>
<feature type="disulfide bond" evidence="19">
    <location>
        <begin position="1015"/>
        <end position="1027"/>
    </location>
</feature>
<feature type="disulfide bond" evidence="19">
    <location>
        <begin position="760"/>
        <end position="772"/>
    </location>
</feature>
<evidence type="ECO:0000256" key="4">
    <source>
        <dbReference type="ARBA" id="ARBA00022606"/>
    </source>
</evidence>
<feature type="domain" description="Laminin G" evidence="20">
    <location>
        <begin position="1527"/>
        <end position="1722"/>
    </location>
</feature>
<dbReference type="FunFam" id="2.60.40.10:FF:001052">
    <property type="entry name" value="Usherin"/>
    <property type="match status" value="1"/>
</dbReference>
<dbReference type="FunFam" id="2.60.120.200:FF:000126">
    <property type="entry name" value="usherin"/>
    <property type="match status" value="1"/>
</dbReference>
<dbReference type="GO" id="GO:0005604">
    <property type="term" value="C:basement membrane"/>
    <property type="evidence" value="ECO:0007669"/>
    <property type="project" value="UniProtKB-ARBA"/>
</dbReference>
<dbReference type="PROSITE" id="PS50025">
    <property type="entry name" value="LAM_G_DOMAIN"/>
    <property type="match status" value="2"/>
</dbReference>
<keyword evidence="6" id="KW-0732">Signal</keyword>
<evidence type="ECO:0000256" key="11">
    <source>
        <dbReference type="ARBA" id="ARBA00023157"/>
    </source>
</evidence>
<keyword evidence="25" id="KW-1185">Reference proteome</keyword>
<feature type="disulfide bond" evidence="19">
    <location>
        <begin position="947"/>
        <end position="961"/>
    </location>
</feature>
<feature type="disulfide bond" evidence="19">
    <location>
        <begin position="781"/>
        <end position="790"/>
    </location>
</feature>
<evidence type="ECO:0000256" key="6">
    <source>
        <dbReference type="ARBA" id="ARBA00022729"/>
    </source>
</evidence>
<dbReference type="Gene3D" id="2.10.25.10">
    <property type="entry name" value="Laminin"/>
    <property type="match status" value="9"/>
</dbReference>
<dbReference type="Gene3D" id="2.60.120.200">
    <property type="match status" value="3"/>
</dbReference>
<dbReference type="PROSITE" id="PS01248">
    <property type="entry name" value="EGF_LAM_1"/>
    <property type="match status" value="3"/>
</dbReference>
<organism evidence="24 25">
    <name type="scientific">Gallus gallus</name>
    <name type="common">Chicken</name>
    <dbReference type="NCBI Taxonomy" id="9031"/>
    <lineage>
        <taxon>Eukaryota</taxon>
        <taxon>Metazoa</taxon>
        <taxon>Chordata</taxon>
        <taxon>Craniata</taxon>
        <taxon>Vertebrata</taxon>
        <taxon>Euteleostomi</taxon>
        <taxon>Archelosauria</taxon>
        <taxon>Archosauria</taxon>
        <taxon>Dinosauria</taxon>
        <taxon>Saurischia</taxon>
        <taxon>Theropoda</taxon>
        <taxon>Coelurosauria</taxon>
        <taxon>Aves</taxon>
        <taxon>Neognathae</taxon>
        <taxon>Galloanserae</taxon>
        <taxon>Galliformes</taxon>
        <taxon>Phasianidae</taxon>
        <taxon>Phasianinae</taxon>
        <taxon>Gallus</taxon>
    </lineage>
</organism>
<evidence type="ECO:0000259" key="23">
    <source>
        <dbReference type="PROSITE" id="PS51117"/>
    </source>
</evidence>
<evidence type="ECO:0000256" key="14">
    <source>
        <dbReference type="ARBA" id="ARBA00023292"/>
    </source>
</evidence>
<dbReference type="Pfam" id="PF02210">
    <property type="entry name" value="Laminin_G_2"/>
    <property type="match status" value="2"/>
</dbReference>
<dbReference type="InterPro" id="IPR006558">
    <property type="entry name" value="LamG-like"/>
</dbReference>
<dbReference type="InterPro" id="IPR013783">
    <property type="entry name" value="Ig-like_fold"/>
</dbReference>
<dbReference type="Gene3D" id="2.60.120.260">
    <property type="entry name" value="Galactose-binding domain-like"/>
    <property type="match status" value="1"/>
</dbReference>
<accession>A0A8V0YNW7</accession>
<dbReference type="InterPro" id="IPR036116">
    <property type="entry name" value="FN3_sf"/>
</dbReference>
<evidence type="ECO:0000313" key="25">
    <source>
        <dbReference type="Proteomes" id="UP000000539"/>
    </source>
</evidence>
<feature type="domain" description="Laminin EGF-like" evidence="21">
    <location>
        <begin position="964"/>
        <end position="1014"/>
    </location>
</feature>
<comment type="subunit">
    <text evidence="17">Interacts with collagen IV and fibronectin via its laminin EGF-like domains. Interaction with collagen may be required for stable integration into the basement membrane. Interacts with NINL. Interacts with USH1C. Component of USH2 complex, composed of ADGRV1, PDZD7, USH2A and WHRN. Interacts with ADGRV1/MASS1 (via N-terminal PDZ domain). Interacts (via the cytoplasmic region) with WHRN. Interacts (via the cytoplasmic region) with PDZD7. Interacts (via the cytoplasmic region) with VEZT and MYO7A (via MyTH4-FERM domains); the interaction associates VEZT with the USH2 complex at the stereocilia base.</text>
</comment>
<evidence type="ECO:0000256" key="10">
    <source>
        <dbReference type="ARBA" id="ARBA00023136"/>
    </source>
</evidence>
<dbReference type="CDD" id="cd00110">
    <property type="entry name" value="LamG"/>
    <property type="match status" value="2"/>
</dbReference>
<dbReference type="SMART" id="SM00060">
    <property type="entry name" value="FN3"/>
    <property type="match status" value="4"/>
</dbReference>
<dbReference type="InterPro" id="IPR001791">
    <property type="entry name" value="Laminin_G"/>
</dbReference>
<keyword evidence="9" id="KW-1133">Transmembrane helix</keyword>
<protein>
    <recommendedName>
        <fullName evidence="18">Usherin</fullName>
    </recommendedName>
</protein>
<reference evidence="24" key="3">
    <citation type="submission" date="2025-09" db="UniProtKB">
        <authorList>
            <consortium name="Ensembl"/>
        </authorList>
    </citation>
    <scope>IDENTIFICATION</scope>
    <source>
        <strain evidence="24">broiler</strain>
    </source>
</reference>
<feature type="disulfide bond" evidence="19">
    <location>
        <begin position="964"/>
        <end position="976"/>
    </location>
</feature>
<dbReference type="FunFam" id="2.60.40.10:FF:001085">
    <property type="entry name" value="Usherin"/>
    <property type="match status" value="1"/>
</dbReference>
<dbReference type="PROSITE" id="PS50853">
    <property type="entry name" value="FN3"/>
    <property type="match status" value="4"/>
</dbReference>
<evidence type="ECO:0000256" key="13">
    <source>
        <dbReference type="ARBA" id="ARBA00023273"/>
    </source>
</evidence>
<feature type="domain" description="Laminin EGF-like" evidence="21">
    <location>
        <begin position="808"/>
        <end position="859"/>
    </location>
</feature>
<dbReference type="PRINTS" id="PR00011">
    <property type="entry name" value="EGFLAMININ"/>
</dbReference>
<dbReference type="SUPFAM" id="SSF49899">
    <property type="entry name" value="Concanavalin A-like lectins/glucanases"/>
    <property type="match status" value="3"/>
</dbReference>
<feature type="disulfide bond" evidence="19">
    <location>
        <begin position="883"/>
        <end position="892"/>
    </location>
</feature>
<dbReference type="GO" id="GO:0005518">
    <property type="term" value="F:collagen binding"/>
    <property type="evidence" value="ECO:0007669"/>
    <property type="project" value="UniProtKB-ARBA"/>
</dbReference>
<dbReference type="FunFam" id="2.60.40.10:FF:001882">
    <property type="entry name" value="Usherin"/>
    <property type="match status" value="1"/>
</dbReference>
<dbReference type="GO" id="GO:0045494">
    <property type="term" value="P:photoreceptor cell maintenance"/>
    <property type="evidence" value="ECO:0007669"/>
    <property type="project" value="UniProtKB-ARBA"/>
</dbReference>
<dbReference type="Ensembl" id="ENSGALT00010039344.1">
    <property type="protein sequence ID" value="ENSGALP00010022700.1"/>
    <property type="gene ID" value="ENSGALG00010016328.1"/>
</dbReference>
<dbReference type="OrthoDB" id="5984158at2759"/>
<dbReference type="FunFam" id="2.10.25.10:FF:000330">
    <property type="entry name" value="usherin"/>
    <property type="match status" value="1"/>
</dbReference>
<dbReference type="GeneTree" id="ENSGT00940000158456"/>
<dbReference type="FunFam" id="2.60.120.200:FF:000111">
    <property type="entry name" value="Usherin"/>
    <property type="match status" value="1"/>
</dbReference>
<evidence type="ECO:0000256" key="17">
    <source>
        <dbReference type="ARBA" id="ARBA00065195"/>
    </source>
</evidence>
<feature type="domain" description="Laminin G" evidence="20">
    <location>
        <begin position="1727"/>
        <end position="1904"/>
    </location>
</feature>
<dbReference type="SMART" id="SM00180">
    <property type="entry name" value="EGF_Lam"/>
    <property type="match status" value="10"/>
</dbReference>
<keyword evidence="11 19" id="KW-1015">Disulfide bond</keyword>
<dbReference type="PROSITE" id="PS50027">
    <property type="entry name" value="EGF_LAM_2"/>
    <property type="match status" value="8"/>
</dbReference>